<evidence type="ECO:0000313" key="3">
    <source>
        <dbReference type="Proteomes" id="UP000540079"/>
    </source>
</evidence>
<comment type="caution">
    <text evidence="2">The sequence shown here is derived from an EMBL/GenBank/DDBJ whole genome shotgun (WGS) entry which is preliminary data.</text>
</comment>
<feature type="domain" description="Lambda phage tail tube protein N-terminal" evidence="1">
    <location>
        <begin position="41"/>
        <end position="161"/>
    </location>
</feature>
<dbReference type="EMBL" id="PPVL01000015">
    <property type="protein sequence ID" value="NNI79991.1"/>
    <property type="molecule type" value="Genomic_DNA"/>
</dbReference>
<evidence type="ECO:0000259" key="1">
    <source>
        <dbReference type="Pfam" id="PF16461"/>
    </source>
</evidence>
<dbReference type="RefSeq" id="WP_014391487.1">
    <property type="nucleotide sequence ID" value="NZ_CP090428.1"/>
</dbReference>
<dbReference type="InterPro" id="IPR032494">
    <property type="entry name" value="Phage_TTP_N"/>
</dbReference>
<accession>A0A849CLE4</accession>
<proteinExistence type="predicted"/>
<name>A0A849CLE4_PASMD</name>
<reference evidence="2 3" key="1">
    <citation type="journal article" date="2018" name="Front. Microbiol.">
        <title>Genetic and Phylogenetic Characteristics of Pasteurella multocida Isolates From Different Host Species.</title>
        <authorList>
            <person name="Peng Z."/>
            <person name="Liang W."/>
            <person name="Wang F."/>
            <person name="Xu Z."/>
            <person name="Xie Z."/>
            <person name="Lian Z."/>
            <person name="Hua L."/>
            <person name="Zhou R."/>
            <person name="Chen H."/>
            <person name="Wu B."/>
        </authorList>
    </citation>
    <scope>NUCLEOTIDE SEQUENCE [LARGE SCALE GENOMIC DNA]</scope>
    <source>
        <strain evidence="2 3">HNA06</strain>
    </source>
</reference>
<gene>
    <name evidence="2" type="ORF">C2800_11290</name>
</gene>
<evidence type="ECO:0000313" key="2">
    <source>
        <dbReference type="EMBL" id="NNI79991.1"/>
    </source>
</evidence>
<organism evidence="2 3">
    <name type="scientific">Pasteurella multocida</name>
    <dbReference type="NCBI Taxonomy" id="747"/>
    <lineage>
        <taxon>Bacteria</taxon>
        <taxon>Pseudomonadati</taxon>
        <taxon>Pseudomonadota</taxon>
        <taxon>Gammaproteobacteria</taxon>
        <taxon>Pasteurellales</taxon>
        <taxon>Pasteurellaceae</taxon>
        <taxon>Pasteurella</taxon>
    </lineage>
</organism>
<sequence length="169" mass="18494">MSTNKKITPMKGAGTLFYRLKSEKEATVVAGGVLQVNEVKKDANWDRIAKIKELQPGEITAESYEDNYLDDANAEWKGTSQGAKSAGETSITLAWLPGDTAQQAIVGDFDSGKKTYYMVKYPNGTRDVYYAWVSSLGKTVPQNETMTRTIKLTNVGKPSLAENNNAGDE</sequence>
<dbReference type="AlphaFoldDB" id="A0A849CLE4"/>
<dbReference type="Proteomes" id="UP000540079">
    <property type="component" value="Unassembled WGS sequence"/>
</dbReference>
<protein>
    <submittedName>
        <fullName evidence="2">Phage tail protein</fullName>
    </submittedName>
</protein>
<dbReference type="Pfam" id="PF16461">
    <property type="entry name" value="Phage_TTP_12"/>
    <property type="match status" value="1"/>
</dbReference>
<dbReference type="Gene3D" id="4.10.410.40">
    <property type="match status" value="1"/>
</dbReference>